<dbReference type="Pfam" id="PF02195">
    <property type="entry name" value="ParB_N"/>
    <property type="match status" value="1"/>
</dbReference>
<dbReference type="SUPFAM" id="SSF109709">
    <property type="entry name" value="KorB DNA-binding domain-like"/>
    <property type="match status" value="1"/>
</dbReference>
<dbReference type="Gene3D" id="3.90.1530.30">
    <property type="match status" value="1"/>
</dbReference>
<dbReference type="GO" id="GO:0003677">
    <property type="term" value="F:DNA binding"/>
    <property type="evidence" value="ECO:0007669"/>
    <property type="project" value="UniProtKB-KW"/>
</dbReference>
<evidence type="ECO:0000256" key="2">
    <source>
        <dbReference type="ARBA" id="ARBA00006295"/>
    </source>
</evidence>
<sequence>MEELRTLNISEIHPNPYQPRVHFDEIKLAELAQSIRENGLIQPIIVRKSSVIGYELLAGERRLRASQLAGLTEIPAVVKDLTDDDLLRQAIIENLQRSDLNPIEEAQSYNNLINKGLTHDKIAQIMGKSRPYVSNILRLLNLSTQTKKAVEEGKISQGHARQLLSLSEEKQAEWIQIILEKDLSVHALEKVLSNKKKKQVRQNNPFLKEQEVIISQHLGTTTKILQKKNGKGEIRIHFDNLDEFERIINSLKYCRAHRFWFNDSR</sequence>
<dbReference type="InterPro" id="IPR004437">
    <property type="entry name" value="ParB/RepB/Spo0J"/>
</dbReference>
<dbReference type="PANTHER" id="PTHR33375:SF1">
    <property type="entry name" value="CHROMOSOME-PARTITIONING PROTEIN PARB-RELATED"/>
    <property type="match status" value="1"/>
</dbReference>
<dbReference type="GO" id="GO:0045881">
    <property type="term" value="P:positive regulation of sporulation resulting in formation of a cellular spore"/>
    <property type="evidence" value="ECO:0007669"/>
    <property type="project" value="TreeGrafter"/>
</dbReference>
<evidence type="ECO:0000259" key="5">
    <source>
        <dbReference type="SMART" id="SM00470"/>
    </source>
</evidence>
<dbReference type="RefSeq" id="WP_120172443.1">
    <property type="nucleotide sequence ID" value="NZ_AP018400.1"/>
</dbReference>
<dbReference type="FunFam" id="1.10.10.2830:FF:000001">
    <property type="entry name" value="Chromosome partitioning protein ParB"/>
    <property type="match status" value="1"/>
</dbReference>
<accession>A0A2Z5TR49</accession>
<dbReference type="FunFam" id="3.90.1530.30:FF:000001">
    <property type="entry name" value="Chromosome partitioning protein ParB"/>
    <property type="match status" value="1"/>
</dbReference>
<dbReference type="EMBL" id="AP018400">
    <property type="protein sequence ID" value="BBA93626.1"/>
    <property type="molecule type" value="Genomic_DNA"/>
</dbReference>
<dbReference type="GeneID" id="52230511"/>
<dbReference type="SMART" id="SM00470">
    <property type="entry name" value="ParB"/>
    <property type="match status" value="1"/>
</dbReference>
<evidence type="ECO:0000313" key="6">
    <source>
        <dbReference type="EMBL" id="BBA93626.1"/>
    </source>
</evidence>
<dbReference type="InterPro" id="IPR036086">
    <property type="entry name" value="ParB/Sulfiredoxin_sf"/>
</dbReference>
<keyword evidence="4" id="KW-0238">DNA-binding</keyword>
<dbReference type="NCBIfam" id="TIGR00180">
    <property type="entry name" value="parB_part"/>
    <property type="match status" value="1"/>
</dbReference>
<dbReference type="PANTHER" id="PTHR33375">
    <property type="entry name" value="CHROMOSOME-PARTITIONING PROTEIN PARB-RELATED"/>
    <property type="match status" value="1"/>
</dbReference>
<proteinExistence type="inferred from homology"/>
<dbReference type="Pfam" id="PF17762">
    <property type="entry name" value="HTH_ParB"/>
    <property type="match status" value="1"/>
</dbReference>
<feature type="domain" description="ParB-like N-terminal" evidence="5">
    <location>
        <begin position="5"/>
        <end position="95"/>
    </location>
</feature>
<dbReference type="Proteomes" id="UP000269331">
    <property type="component" value="Chromosome"/>
</dbReference>
<dbReference type="GO" id="GO:0005694">
    <property type="term" value="C:chromosome"/>
    <property type="evidence" value="ECO:0007669"/>
    <property type="project" value="TreeGrafter"/>
</dbReference>
<dbReference type="InterPro" id="IPR050336">
    <property type="entry name" value="Chromosome_partition/occlusion"/>
</dbReference>
<evidence type="ECO:0000256" key="3">
    <source>
        <dbReference type="ARBA" id="ARBA00022829"/>
    </source>
</evidence>
<dbReference type="OrthoDB" id="9802051at2"/>
<evidence type="ECO:0000256" key="4">
    <source>
        <dbReference type="ARBA" id="ARBA00023125"/>
    </source>
</evidence>
<dbReference type="GO" id="GO:0007059">
    <property type="term" value="P:chromosome segregation"/>
    <property type="evidence" value="ECO:0007669"/>
    <property type="project" value="UniProtKB-KW"/>
</dbReference>
<dbReference type="InterPro" id="IPR003115">
    <property type="entry name" value="ParB_N"/>
</dbReference>
<dbReference type="InterPro" id="IPR041468">
    <property type="entry name" value="HTH_ParB/Spo0J"/>
</dbReference>
<dbReference type="Gene3D" id="1.10.10.2830">
    <property type="match status" value="1"/>
</dbReference>
<name>A0A2Z5TR49_9STRE</name>
<dbReference type="CDD" id="cd16393">
    <property type="entry name" value="SPO0J_N"/>
    <property type="match status" value="1"/>
</dbReference>
<dbReference type="KEGG" id="srq:SR187_10145"/>
<evidence type="ECO:0000313" key="7">
    <source>
        <dbReference type="Proteomes" id="UP000269331"/>
    </source>
</evidence>
<comment type="similarity">
    <text evidence="2">Belongs to the ParB family.</text>
</comment>
<keyword evidence="3" id="KW-0159">Chromosome partition</keyword>
<protein>
    <submittedName>
        <fullName evidence="6">Chromosome partitioning protein</fullName>
    </submittedName>
</protein>
<dbReference type="GO" id="GO:0009295">
    <property type="term" value="C:nucleoid"/>
    <property type="evidence" value="ECO:0007669"/>
    <property type="project" value="UniProtKB-SubCell"/>
</dbReference>
<organism evidence="6 7">
    <name type="scientific">Streptococcus ruminantium</name>
    <dbReference type="NCBI Taxonomy" id="1917441"/>
    <lineage>
        <taxon>Bacteria</taxon>
        <taxon>Bacillati</taxon>
        <taxon>Bacillota</taxon>
        <taxon>Bacilli</taxon>
        <taxon>Lactobacillales</taxon>
        <taxon>Streptococcaceae</taxon>
        <taxon>Streptococcus</taxon>
    </lineage>
</organism>
<dbReference type="InterPro" id="IPR057240">
    <property type="entry name" value="ParB_dimer_C"/>
</dbReference>
<dbReference type="Pfam" id="PF23552">
    <property type="entry name" value="ParB_C"/>
    <property type="match status" value="1"/>
</dbReference>
<dbReference type="SUPFAM" id="SSF110849">
    <property type="entry name" value="ParB/Sulfiredoxin"/>
    <property type="match status" value="1"/>
</dbReference>
<comment type="subcellular location">
    <subcellularLocation>
        <location evidence="1">Cytoplasm</location>
        <location evidence="1">Nucleoid</location>
    </subcellularLocation>
</comment>
<evidence type="ECO:0000256" key="1">
    <source>
        <dbReference type="ARBA" id="ARBA00004453"/>
    </source>
</evidence>
<reference evidence="6 7" key="1">
    <citation type="journal article" date="2018" name="Genome Biol. Evol.">
        <title>Complete Genome Sequence of Streptococcus ruminantium sp. nov. GUT-187T (=DSM 104980T =JCM 31869T), the Type Strain of S. ruminantium, and Comparison with Genome Sequences of Streptococcus suis Strains.</title>
        <authorList>
            <person name="Tohya M."/>
            <person name="Sekizaki T."/>
            <person name="Miyoshi-Akiyama T."/>
        </authorList>
    </citation>
    <scope>NUCLEOTIDE SEQUENCE [LARGE SCALE GENOMIC DNA]</scope>
    <source>
        <strain evidence="6 7">GUT187T</strain>
    </source>
</reference>
<dbReference type="AlphaFoldDB" id="A0A2Z5TR49"/>
<gene>
    <name evidence="6" type="ORF">SR187_10145</name>
</gene>